<feature type="transmembrane region" description="Helical" evidence="6">
    <location>
        <begin position="169"/>
        <end position="188"/>
    </location>
</feature>
<organism evidence="7 8">
    <name type="scientific">Anaerovirgula multivorans</name>
    <dbReference type="NCBI Taxonomy" id="312168"/>
    <lineage>
        <taxon>Bacteria</taxon>
        <taxon>Bacillati</taxon>
        <taxon>Bacillota</taxon>
        <taxon>Clostridia</taxon>
        <taxon>Peptostreptococcales</taxon>
        <taxon>Natronincolaceae</taxon>
        <taxon>Anaerovirgula</taxon>
    </lineage>
</organism>
<dbReference type="PANTHER" id="PTHR30482">
    <property type="entry name" value="HIGH-AFFINITY BRANCHED-CHAIN AMINO ACID TRANSPORT SYSTEM PERMEASE"/>
    <property type="match status" value="1"/>
</dbReference>
<protein>
    <submittedName>
        <fullName evidence="7">Amino acid/amide ABC transporter membrane protein 2, HAAT family</fullName>
    </submittedName>
</protein>
<keyword evidence="8" id="KW-1185">Reference proteome</keyword>
<accession>A0A239EUY0</accession>
<sequence>MKKRNIILTISCIALLALFIWYADGSFDSYQKRILNLCAIYVILGLSMNLINGFTGLFSLGHAGFMAVGAYTTALLTMTPESKAATFFLEPIAAPLANITMPFFMALLLGGLLSAFVAFLIGAPTLRLKGDYLAIATLGFSEIIRIIFTNTQNITNGPLGLKSIPNFTNLWWSFGTMIFTLVVMIALINSSYGKAFKAIREDEIAAESMGINLFQHKVMSFVIGAFFAGIGGGLLGNLLGAINPMMFRFILTFNVLLIIVLGGMGSVTGTVISAFVVTSGLEYLRVLDESINLGFIKFEGIAGLRMVVFSTLLMIVVIFFRNGLMGTKEFGWDKFFNFFNRRPFSKKGVGQ</sequence>
<feature type="transmembrane region" description="Helical" evidence="6">
    <location>
        <begin position="57"/>
        <end position="78"/>
    </location>
</feature>
<dbReference type="Pfam" id="PF02653">
    <property type="entry name" value="BPD_transp_2"/>
    <property type="match status" value="1"/>
</dbReference>
<dbReference type="PANTHER" id="PTHR30482:SF10">
    <property type="entry name" value="HIGH-AFFINITY BRANCHED-CHAIN AMINO ACID TRANSPORT PROTEIN BRAE"/>
    <property type="match status" value="1"/>
</dbReference>
<feature type="transmembrane region" description="Helical" evidence="6">
    <location>
        <begin position="6"/>
        <end position="22"/>
    </location>
</feature>
<dbReference type="CDD" id="cd06581">
    <property type="entry name" value="TM_PBP1_LivM_like"/>
    <property type="match status" value="1"/>
</dbReference>
<dbReference type="AlphaFoldDB" id="A0A239EUY0"/>
<keyword evidence="4 6" id="KW-1133">Transmembrane helix</keyword>
<evidence type="ECO:0000256" key="1">
    <source>
        <dbReference type="ARBA" id="ARBA00004651"/>
    </source>
</evidence>
<keyword evidence="2" id="KW-1003">Cell membrane</keyword>
<dbReference type="OrthoDB" id="9789927at2"/>
<dbReference type="GO" id="GO:0005886">
    <property type="term" value="C:plasma membrane"/>
    <property type="evidence" value="ECO:0007669"/>
    <property type="project" value="UniProtKB-SubCell"/>
</dbReference>
<evidence type="ECO:0000256" key="2">
    <source>
        <dbReference type="ARBA" id="ARBA00022475"/>
    </source>
</evidence>
<proteinExistence type="predicted"/>
<evidence type="ECO:0000313" key="8">
    <source>
        <dbReference type="Proteomes" id="UP000198304"/>
    </source>
</evidence>
<dbReference type="Proteomes" id="UP000198304">
    <property type="component" value="Unassembled WGS sequence"/>
</dbReference>
<dbReference type="GO" id="GO:0015658">
    <property type="term" value="F:branched-chain amino acid transmembrane transporter activity"/>
    <property type="evidence" value="ECO:0007669"/>
    <property type="project" value="InterPro"/>
</dbReference>
<dbReference type="InterPro" id="IPR043428">
    <property type="entry name" value="LivM-like"/>
</dbReference>
<dbReference type="EMBL" id="FZOJ01000011">
    <property type="protein sequence ID" value="SNS48435.1"/>
    <property type="molecule type" value="Genomic_DNA"/>
</dbReference>
<keyword evidence="3 6" id="KW-0812">Transmembrane</keyword>
<evidence type="ECO:0000256" key="6">
    <source>
        <dbReference type="SAM" id="Phobius"/>
    </source>
</evidence>
<feature type="transmembrane region" description="Helical" evidence="6">
    <location>
        <begin position="251"/>
        <end position="281"/>
    </location>
</feature>
<keyword evidence="5 6" id="KW-0472">Membrane</keyword>
<dbReference type="InterPro" id="IPR001851">
    <property type="entry name" value="ABC_transp_permease"/>
</dbReference>
<feature type="transmembrane region" description="Helical" evidence="6">
    <location>
        <begin position="34"/>
        <end position="51"/>
    </location>
</feature>
<name>A0A239EUY0_9FIRM</name>
<feature type="transmembrane region" description="Helical" evidence="6">
    <location>
        <begin position="99"/>
        <end position="120"/>
    </location>
</feature>
<evidence type="ECO:0000313" key="7">
    <source>
        <dbReference type="EMBL" id="SNS48435.1"/>
    </source>
</evidence>
<gene>
    <name evidence="7" type="ORF">SAMN05446037_101146</name>
</gene>
<comment type="subcellular location">
    <subcellularLocation>
        <location evidence="1">Cell membrane</location>
        <topology evidence="1">Multi-pass membrane protein</topology>
    </subcellularLocation>
</comment>
<evidence type="ECO:0000256" key="5">
    <source>
        <dbReference type="ARBA" id="ARBA00023136"/>
    </source>
</evidence>
<evidence type="ECO:0000256" key="4">
    <source>
        <dbReference type="ARBA" id="ARBA00022989"/>
    </source>
</evidence>
<dbReference type="RefSeq" id="WP_089283225.1">
    <property type="nucleotide sequence ID" value="NZ_FZOJ01000011.1"/>
</dbReference>
<feature type="transmembrane region" description="Helical" evidence="6">
    <location>
        <begin position="301"/>
        <end position="320"/>
    </location>
</feature>
<reference evidence="7 8" key="1">
    <citation type="submission" date="2017-06" db="EMBL/GenBank/DDBJ databases">
        <authorList>
            <person name="Kim H.J."/>
            <person name="Triplett B.A."/>
        </authorList>
    </citation>
    <scope>NUCLEOTIDE SEQUENCE [LARGE SCALE GENOMIC DNA]</scope>
    <source>
        <strain evidence="7 8">SCA</strain>
    </source>
</reference>
<evidence type="ECO:0000256" key="3">
    <source>
        <dbReference type="ARBA" id="ARBA00022692"/>
    </source>
</evidence>
<feature type="transmembrane region" description="Helical" evidence="6">
    <location>
        <begin position="218"/>
        <end position="239"/>
    </location>
</feature>